<reference evidence="1" key="1">
    <citation type="submission" date="2021-02" db="EMBL/GenBank/DDBJ databases">
        <authorList>
            <consortium name="DOE Joint Genome Institute"/>
            <person name="Ahrendt S."/>
            <person name="Looney B.P."/>
            <person name="Miyauchi S."/>
            <person name="Morin E."/>
            <person name="Drula E."/>
            <person name="Courty P.E."/>
            <person name="Chicoki N."/>
            <person name="Fauchery L."/>
            <person name="Kohler A."/>
            <person name="Kuo A."/>
            <person name="Labutti K."/>
            <person name="Pangilinan J."/>
            <person name="Lipzen A."/>
            <person name="Riley R."/>
            <person name="Andreopoulos W."/>
            <person name="He G."/>
            <person name="Johnson J."/>
            <person name="Barry K.W."/>
            <person name="Grigoriev I.V."/>
            <person name="Nagy L."/>
            <person name="Hibbett D."/>
            <person name="Henrissat B."/>
            <person name="Matheny P.B."/>
            <person name="Labbe J."/>
            <person name="Martin F."/>
        </authorList>
    </citation>
    <scope>NUCLEOTIDE SEQUENCE</scope>
    <source>
        <strain evidence="1">EC-137</strain>
    </source>
</reference>
<sequence length="200" mass="21012">MQLLTAYTSLTLALATAANPLSSEASALHASKRALTLTRSSIVRDESATCTNPTVVSTQTAVVGNNTVLLEVLACPASVLAANTNGLVANGNVTCGQDALGQLPPTSSDCQVIIESIQIFEGNSSPTFVVDPLHIQQLTFGTCRFFFENLGSVSLEYCWQDLANMGSLAATSCFPPVQPQNTLAICEALDTSWEVGCVHD</sequence>
<gene>
    <name evidence="1" type="ORF">K488DRAFT_52838</name>
</gene>
<proteinExistence type="predicted"/>
<evidence type="ECO:0000313" key="2">
    <source>
        <dbReference type="Proteomes" id="UP000814128"/>
    </source>
</evidence>
<evidence type="ECO:0000313" key="1">
    <source>
        <dbReference type="EMBL" id="KAI0031086.1"/>
    </source>
</evidence>
<name>A0ACB8QIE8_9AGAM</name>
<dbReference type="EMBL" id="MU273593">
    <property type="protein sequence ID" value="KAI0031086.1"/>
    <property type="molecule type" value="Genomic_DNA"/>
</dbReference>
<protein>
    <submittedName>
        <fullName evidence="1">Uncharacterized protein</fullName>
    </submittedName>
</protein>
<reference evidence="1" key="2">
    <citation type="journal article" date="2022" name="New Phytol.">
        <title>Evolutionary transition to the ectomycorrhizal habit in the genomes of a hyperdiverse lineage of mushroom-forming fungi.</title>
        <authorList>
            <person name="Looney B."/>
            <person name="Miyauchi S."/>
            <person name="Morin E."/>
            <person name="Drula E."/>
            <person name="Courty P.E."/>
            <person name="Kohler A."/>
            <person name="Kuo A."/>
            <person name="LaButti K."/>
            <person name="Pangilinan J."/>
            <person name="Lipzen A."/>
            <person name="Riley R."/>
            <person name="Andreopoulos W."/>
            <person name="He G."/>
            <person name="Johnson J."/>
            <person name="Nolan M."/>
            <person name="Tritt A."/>
            <person name="Barry K.W."/>
            <person name="Grigoriev I.V."/>
            <person name="Nagy L.G."/>
            <person name="Hibbett D."/>
            <person name="Henrissat B."/>
            <person name="Matheny P.B."/>
            <person name="Labbe J."/>
            <person name="Martin F.M."/>
        </authorList>
    </citation>
    <scope>NUCLEOTIDE SEQUENCE</scope>
    <source>
        <strain evidence="1">EC-137</strain>
    </source>
</reference>
<accession>A0ACB8QIE8</accession>
<dbReference type="Proteomes" id="UP000814128">
    <property type="component" value="Unassembled WGS sequence"/>
</dbReference>
<organism evidence="1 2">
    <name type="scientific">Vararia minispora EC-137</name>
    <dbReference type="NCBI Taxonomy" id="1314806"/>
    <lineage>
        <taxon>Eukaryota</taxon>
        <taxon>Fungi</taxon>
        <taxon>Dikarya</taxon>
        <taxon>Basidiomycota</taxon>
        <taxon>Agaricomycotina</taxon>
        <taxon>Agaricomycetes</taxon>
        <taxon>Russulales</taxon>
        <taxon>Lachnocladiaceae</taxon>
        <taxon>Vararia</taxon>
    </lineage>
</organism>
<keyword evidence="2" id="KW-1185">Reference proteome</keyword>
<comment type="caution">
    <text evidence="1">The sequence shown here is derived from an EMBL/GenBank/DDBJ whole genome shotgun (WGS) entry which is preliminary data.</text>
</comment>